<dbReference type="GO" id="GO:0016592">
    <property type="term" value="C:mediator complex"/>
    <property type="evidence" value="ECO:0007669"/>
    <property type="project" value="TreeGrafter"/>
</dbReference>
<keyword evidence="4" id="KW-0805">Transcription regulation</keyword>
<protein>
    <recommendedName>
        <fullName evidence="3">Mediator of RNA polymerase II transcription subunit 23</fullName>
    </recommendedName>
    <alternativeName>
        <fullName evidence="7">Mediator complex subunit 23</fullName>
    </alternativeName>
</protein>
<dbReference type="PANTHER" id="PTHR12691:SF10">
    <property type="entry name" value="MEDIATOR OF RNA POLYMERASE II TRANSCRIPTION SUBUNIT 23"/>
    <property type="match status" value="1"/>
</dbReference>
<dbReference type="GO" id="GO:0010628">
    <property type="term" value="P:positive regulation of gene expression"/>
    <property type="evidence" value="ECO:0007669"/>
    <property type="project" value="TreeGrafter"/>
</dbReference>
<dbReference type="Proteomes" id="UP000597762">
    <property type="component" value="Unassembled WGS sequence"/>
</dbReference>
<dbReference type="PANTHER" id="PTHR12691">
    <property type="entry name" value="MEDIATOR OF RNA POLYMERASE II TRANSCRIPTION SUBUNIT 23"/>
    <property type="match status" value="1"/>
</dbReference>
<dbReference type="InterPro" id="IPR021629">
    <property type="entry name" value="Mediator_Med23"/>
</dbReference>
<dbReference type="GO" id="GO:0006357">
    <property type="term" value="P:regulation of transcription by RNA polymerase II"/>
    <property type="evidence" value="ECO:0007669"/>
    <property type="project" value="TreeGrafter"/>
</dbReference>
<reference evidence="8" key="1">
    <citation type="submission" date="2021-01" db="EMBL/GenBank/DDBJ databases">
        <authorList>
            <person name="Li R."/>
            <person name="Bekaert M."/>
        </authorList>
    </citation>
    <scope>NUCLEOTIDE SEQUENCE</scope>
    <source>
        <strain evidence="8">Farmed</strain>
    </source>
</reference>
<organism evidence="8 9">
    <name type="scientific">Acanthosepion pharaonis</name>
    <name type="common">Pharaoh cuttlefish</name>
    <name type="synonym">Sepia pharaonis</name>
    <dbReference type="NCBI Taxonomy" id="158019"/>
    <lineage>
        <taxon>Eukaryota</taxon>
        <taxon>Metazoa</taxon>
        <taxon>Spiralia</taxon>
        <taxon>Lophotrochozoa</taxon>
        <taxon>Mollusca</taxon>
        <taxon>Cephalopoda</taxon>
        <taxon>Coleoidea</taxon>
        <taxon>Decapodiformes</taxon>
        <taxon>Sepiida</taxon>
        <taxon>Sepiina</taxon>
        <taxon>Sepiidae</taxon>
        <taxon>Acanthosepion</taxon>
    </lineage>
</organism>
<keyword evidence="9" id="KW-1185">Reference proteome</keyword>
<accession>A0A812CF49</accession>
<sequence>MTQANGDMERRITESVAEIMRGEAIEAFRGSMIYTDDPKKSKKDHFEKLKKLWMSCPQDSTEVRDNFLRFYIQNIYLQHNSKRSQTLFDLLEMLVENNVIPSRPICEALLTSESLHYKQKEQWIQNFVLIKKIIGGVDYKGCRDLLRVILEKCQTVPPCENVSCAPQVDCAVEVVSAIIDRNSCLLPSYLAVFEITKLCPDDKKWPHWKLGEVLAEFIQSFRLTAHMVSIAGRQHLLPVVGHSNSNHVWRLTATNLRFTVSGALPYDKDMLEPQKGLLCYVLEQPYSREMVCNMLGLTKQVKQRCEVLEEQLVDLVVIAMERSENEDASKDDSGFGQLLWQHLGSQLIFFVLFQFVSFPHMVMSLYEKLKDRNLKQGRDHLMWILLQFISGSVQKNPLADFLPVLKLYDLLYSDTEVLPVPDITKPQSTHALASTSIWIHLNKKAQTDKARLQRPIPHALKDHLEFLKQTLNNKNLLLGDYKIALLCNAYSTNSEYFGLPMAVLVENIHGNNKNTTLLPGNIVAGAPTQPLAMNLLDSLTVHAKMSLIHSIVTKVIQMAKKKTNIALAPALVETYSRLLVYMEIESLGIKAFISQLLPNVFASQAWGILHTLLEMFSYRLHHIQPHYRVQLLGHLHSLASVPQTNQNQLHLCVESTALRLITGLGSNEIQPQLSKVFKEPKGPNFLSVDSEELNRALVLTLARAMHITGAESLSGNWCWEILNSIMQHTPHGWPSHTLSCFPATISEFFNQKHVPKEDKTVLQKNVDTEYKKWRSMANENDIIAHFSMQGTPPLFLCIIWKNLLDDNRISPTAYKVLERLGPRSLSSHLRTFADFLVFEFSSSPSGPSLTRYVDVLNDMVWKYNIVTIDRVVLCLALRNLEANEAQVCCLIIQLLLLRPNDFKNRVYDFVRMNTGEHWLQNNWHENHMKFHRKYPEKFYYEGIQDLNSPNQHQYLPIYFGNVCLRFLPVLDIVIHRLLEVPLTTKFLENILEPLGGLYKFHDSPIIYLYNTLHYYESKLSSQPTIKRKLVQSIVGALKEIRPPNWCLTEDYQNYLQKPADDLTWIPDQDYYIRLVGRLVDTISDKIPSPFPSCDWRFNEFPNPAAHALHVTCIEIMALPIASQIAGAALLDVILTSCTRVPREKVMSWMNAVGLIITSLPERYYSVLNEKIIEQICSSLLSTPTAYCQPFQLFNFKVSHQVYAEQYCSYLLTLVHACWHHAGIGQLSQIPG</sequence>
<dbReference type="EMBL" id="CAHIKZ030001446">
    <property type="protein sequence ID" value="CAE1264307.1"/>
    <property type="molecule type" value="Genomic_DNA"/>
</dbReference>
<evidence type="ECO:0000256" key="3">
    <source>
        <dbReference type="ARBA" id="ARBA00019696"/>
    </source>
</evidence>
<dbReference type="GO" id="GO:0005667">
    <property type="term" value="C:transcription regulator complex"/>
    <property type="evidence" value="ECO:0007669"/>
    <property type="project" value="TreeGrafter"/>
</dbReference>
<dbReference type="Pfam" id="PF11573">
    <property type="entry name" value="Med23"/>
    <property type="match status" value="1"/>
</dbReference>
<evidence type="ECO:0000256" key="6">
    <source>
        <dbReference type="ARBA" id="ARBA00023242"/>
    </source>
</evidence>
<keyword evidence="6" id="KW-0539">Nucleus</keyword>
<evidence type="ECO:0000256" key="1">
    <source>
        <dbReference type="ARBA" id="ARBA00004123"/>
    </source>
</evidence>
<dbReference type="AlphaFoldDB" id="A0A812CF49"/>
<name>A0A812CF49_ACAPH</name>
<comment type="similarity">
    <text evidence="2">Belongs to the Mediator complex subunit 23 family.</text>
</comment>
<evidence type="ECO:0000313" key="9">
    <source>
        <dbReference type="Proteomes" id="UP000597762"/>
    </source>
</evidence>
<keyword evidence="5" id="KW-0804">Transcription</keyword>
<evidence type="ECO:0000256" key="7">
    <source>
        <dbReference type="ARBA" id="ARBA00031961"/>
    </source>
</evidence>
<comment type="subcellular location">
    <subcellularLocation>
        <location evidence="1">Nucleus</location>
    </subcellularLocation>
</comment>
<comment type="caution">
    <text evidence="8">The sequence shown here is derived from an EMBL/GenBank/DDBJ whole genome shotgun (WGS) entry which is preliminary data.</text>
</comment>
<proteinExistence type="inferred from homology"/>
<evidence type="ECO:0000313" key="8">
    <source>
        <dbReference type="EMBL" id="CAE1264307.1"/>
    </source>
</evidence>
<evidence type="ECO:0000256" key="4">
    <source>
        <dbReference type="ARBA" id="ARBA00023015"/>
    </source>
</evidence>
<dbReference type="OrthoDB" id="9982951at2759"/>
<gene>
    <name evidence="8" type="ORF">SPHA_34200</name>
</gene>
<evidence type="ECO:0000256" key="2">
    <source>
        <dbReference type="ARBA" id="ARBA00010222"/>
    </source>
</evidence>
<evidence type="ECO:0000256" key="5">
    <source>
        <dbReference type="ARBA" id="ARBA00023163"/>
    </source>
</evidence>